<keyword evidence="12" id="KW-1133">Transmembrane helix</keyword>
<protein>
    <recommendedName>
        <fullName evidence="15">Cytochrome P450, family 2, subfamily AE, polypeptide 1</fullName>
    </recommendedName>
</protein>
<keyword evidence="8 11" id="KW-0503">Monooxygenase</keyword>
<keyword evidence="6 11" id="KW-0560">Oxidoreductase</keyword>
<evidence type="ECO:0000256" key="12">
    <source>
        <dbReference type="SAM" id="Phobius"/>
    </source>
</evidence>
<keyword evidence="9 12" id="KW-0472">Membrane</keyword>
<comment type="similarity">
    <text evidence="3 11">Belongs to the cytochrome P450 family.</text>
</comment>
<dbReference type="GeneTree" id="ENSGT00950000182879"/>
<keyword evidence="14" id="KW-1185">Reference proteome</keyword>
<dbReference type="InterPro" id="IPR001128">
    <property type="entry name" value="Cyt_P450"/>
</dbReference>
<keyword evidence="7 10" id="KW-0408">Iron</keyword>
<dbReference type="InterPro" id="IPR002401">
    <property type="entry name" value="Cyt_P450_E_grp-I"/>
</dbReference>
<evidence type="ECO:0000256" key="9">
    <source>
        <dbReference type="ARBA" id="ARBA00023136"/>
    </source>
</evidence>
<feature type="transmembrane region" description="Helical" evidence="12">
    <location>
        <begin position="22"/>
        <end position="40"/>
    </location>
</feature>
<dbReference type="PRINTS" id="PR00463">
    <property type="entry name" value="EP450I"/>
</dbReference>
<dbReference type="PRINTS" id="PR00385">
    <property type="entry name" value="P450"/>
</dbReference>
<evidence type="ECO:0000256" key="5">
    <source>
        <dbReference type="ARBA" id="ARBA00022723"/>
    </source>
</evidence>
<evidence type="ECO:0000256" key="6">
    <source>
        <dbReference type="ARBA" id="ARBA00023002"/>
    </source>
</evidence>
<evidence type="ECO:0000256" key="11">
    <source>
        <dbReference type="RuleBase" id="RU000461"/>
    </source>
</evidence>
<sequence>MSAGEGMASIISMLFNATAKQFSVEGILVFLVVLVLVKYLSDVRPRNFPPGPFPLPLIGNVLNIDIRNPVGSFSKMHEKYGDVSTIYLLSEACILLSGYKSFKEAFVEQADIFADRAYYPLNNRLSRGLGLISSSGHAWSQQRRFAIAVLKHFGAGKKTMEESILQESHYLCEALQAQRGLSFDPDRILTNAVANIICSLVFGRRFDYDDQKLHQVLMYFDDVVQLPANAWGQLYNRFPTLMSWLPGKHQTAFSSLAKIKHFIQEEIQRHKQDRNPSNPRDYIDCYLEEIEKCKDSRAQFTEENLVFCVVDLFAAGTETTSNTLLWALLYMAKYPEVQEKVHAEVDQVIGRARQPAMTDRNLMPYTYAVIHEVLRAANALNITPPRVANRDTTVAGYLIPKGVTVFPMLRPIMQDKNEFSTPDQFNPGHFLDENGKFLKKESFIPFSIGKRTCPGEQMVHMEFFLFLTCMMQSFSFHAPEGQTVALEGIVGITTAPKPFQIRAVPR</sequence>
<dbReference type="PANTHER" id="PTHR24300:SF177">
    <property type="entry name" value="CYTOCHROME P450 2J2"/>
    <property type="match status" value="1"/>
</dbReference>
<dbReference type="GO" id="GO:0016020">
    <property type="term" value="C:membrane"/>
    <property type="evidence" value="ECO:0007669"/>
    <property type="project" value="UniProtKB-SubCell"/>
</dbReference>
<keyword evidence="4 10" id="KW-0349">Heme</keyword>
<feature type="binding site" description="axial binding residue" evidence="10">
    <location>
        <position position="453"/>
    </location>
    <ligand>
        <name>heme</name>
        <dbReference type="ChEBI" id="CHEBI:30413"/>
    </ligand>
    <ligandPart>
        <name>Fe</name>
        <dbReference type="ChEBI" id="CHEBI:18248"/>
    </ligandPart>
</feature>
<proteinExistence type="inferred from homology"/>
<dbReference type="Proteomes" id="UP001501920">
    <property type="component" value="Chromosome 9"/>
</dbReference>
<reference evidence="13" key="3">
    <citation type="submission" date="2025-09" db="UniProtKB">
        <authorList>
            <consortium name="Ensembl"/>
        </authorList>
    </citation>
    <scope>IDENTIFICATION</scope>
</reference>
<evidence type="ECO:0000313" key="14">
    <source>
        <dbReference type="Proteomes" id="UP001501920"/>
    </source>
</evidence>
<dbReference type="SUPFAM" id="SSF48264">
    <property type="entry name" value="Cytochrome P450"/>
    <property type="match status" value="1"/>
</dbReference>
<evidence type="ECO:0008006" key="15">
    <source>
        <dbReference type="Google" id="ProtNLM"/>
    </source>
</evidence>
<evidence type="ECO:0000256" key="2">
    <source>
        <dbReference type="ARBA" id="ARBA00004370"/>
    </source>
</evidence>
<dbReference type="FunFam" id="1.10.630.10:FF:000004">
    <property type="entry name" value="cytochrome P450 2D15 isoform X1"/>
    <property type="match status" value="1"/>
</dbReference>
<keyword evidence="12" id="KW-0812">Transmembrane</keyword>
<evidence type="ECO:0000256" key="3">
    <source>
        <dbReference type="ARBA" id="ARBA00010617"/>
    </source>
</evidence>
<evidence type="ECO:0000256" key="1">
    <source>
        <dbReference type="ARBA" id="ARBA00001971"/>
    </source>
</evidence>
<comment type="subcellular location">
    <subcellularLocation>
        <location evidence="2">Membrane</location>
    </subcellularLocation>
</comment>
<dbReference type="Gene3D" id="1.10.630.10">
    <property type="entry name" value="Cytochrome P450"/>
    <property type="match status" value="1"/>
</dbReference>
<evidence type="ECO:0000256" key="7">
    <source>
        <dbReference type="ARBA" id="ARBA00023004"/>
    </source>
</evidence>
<dbReference type="GO" id="GO:0006805">
    <property type="term" value="P:xenobiotic metabolic process"/>
    <property type="evidence" value="ECO:0007669"/>
    <property type="project" value="TreeGrafter"/>
</dbReference>
<dbReference type="GO" id="GO:0020037">
    <property type="term" value="F:heme binding"/>
    <property type="evidence" value="ECO:0007669"/>
    <property type="project" value="InterPro"/>
</dbReference>
<name>A0A3B4CST9_PYGNA</name>
<dbReference type="PANTHER" id="PTHR24300">
    <property type="entry name" value="CYTOCHROME P450 508A4-RELATED"/>
    <property type="match status" value="1"/>
</dbReference>
<evidence type="ECO:0000256" key="10">
    <source>
        <dbReference type="PIRSR" id="PIRSR602401-1"/>
    </source>
</evidence>
<dbReference type="Pfam" id="PF00067">
    <property type="entry name" value="p450"/>
    <property type="match status" value="1"/>
</dbReference>
<dbReference type="GO" id="GO:0016712">
    <property type="term" value="F:oxidoreductase activity, acting on paired donors, with incorporation or reduction of molecular oxygen, reduced flavin or flavoprotein as one donor, and incorporation of one atom of oxygen"/>
    <property type="evidence" value="ECO:0007669"/>
    <property type="project" value="TreeGrafter"/>
</dbReference>
<dbReference type="GO" id="GO:0005737">
    <property type="term" value="C:cytoplasm"/>
    <property type="evidence" value="ECO:0007669"/>
    <property type="project" value="TreeGrafter"/>
</dbReference>
<evidence type="ECO:0000256" key="8">
    <source>
        <dbReference type="ARBA" id="ARBA00023033"/>
    </source>
</evidence>
<dbReference type="PROSITE" id="PS00086">
    <property type="entry name" value="CYTOCHROME_P450"/>
    <property type="match status" value="1"/>
</dbReference>
<evidence type="ECO:0000313" key="13">
    <source>
        <dbReference type="Ensembl" id="ENSPNAP00000013599.1"/>
    </source>
</evidence>
<dbReference type="STRING" id="42514.ENSPNAP00000013599"/>
<accession>A0A3B4CST9</accession>
<comment type="cofactor">
    <cofactor evidence="1 10">
        <name>heme</name>
        <dbReference type="ChEBI" id="CHEBI:30413"/>
    </cofactor>
</comment>
<dbReference type="InterPro" id="IPR036396">
    <property type="entry name" value="Cyt_P450_sf"/>
</dbReference>
<dbReference type="InterPro" id="IPR050182">
    <property type="entry name" value="Cytochrome_P450_fam2"/>
</dbReference>
<evidence type="ECO:0000256" key="4">
    <source>
        <dbReference type="ARBA" id="ARBA00022617"/>
    </source>
</evidence>
<dbReference type="Ensembl" id="ENSPNAT00000021250.2">
    <property type="protein sequence ID" value="ENSPNAP00000013599.1"/>
    <property type="gene ID" value="ENSPNAG00000019465.2"/>
</dbReference>
<reference evidence="13" key="2">
    <citation type="submission" date="2025-08" db="UniProtKB">
        <authorList>
            <consortium name="Ensembl"/>
        </authorList>
    </citation>
    <scope>IDENTIFICATION</scope>
</reference>
<dbReference type="InterPro" id="IPR017972">
    <property type="entry name" value="Cyt_P450_CS"/>
</dbReference>
<dbReference type="AlphaFoldDB" id="A0A3B4CST9"/>
<reference evidence="13 14" key="1">
    <citation type="submission" date="2020-10" db="EMBL/GenBank/DDBJ databases">
        <title>Pygocentrus nattereri (red-bellied piranha) genome, fPygNat1, primary haplotype.</title>
        <authorList>
            <person name="Myers G."/>
            <person name="Meyer A."/>
            <person name="Karagic N."/>
            <person name="Pippel M."/>
            <person name="Winkler S."/>
            <person name="Tracey A."/>
            <person name="Wood J."/>
            <person name="Formenti G."/>
            <person name="Howe K."/>
            <person name="Fedrigo O."/>
            <person name="Jarvis E.D."/>
        </authorList>
    </citation>
    <scope>NUCLEOTIDE SEQUENCE [LARGE SCALE GENOMIC DNA]</scope>
</reference>
<keyword evidence="5 10" id="KW-0479">Metal-binding</keyword>
<organism evidence="13 14">
    <name type="scientific">Pygocentrus nattereri</name>
    <name type="common">Red-bellied piranha</name>
    <dbReference type="NCBI Taxonomy" id="42514"/>
    <lineage>
        <taxon>Eukaryota</taxon>
        <taxon>Metazoa</taxon>
        <taxon>Chordata</taxon>
        <taxon>Craniata</taxon>
        <taxon>Vertebrata</taxon>
        <taxon>Euteleostomi</taxon>
        <taxon>Actinopterygii</taxon>
        <taxon>Neopterygii</taxon>
        <taxon>Teleostei</taxon>
        <taxon>Ostariophysi</taxon>
        <taxon>Characiformes</taxon>
        <taxon>Characoidei</taxon>
        <taxon>Pygocentrus</taxon>
    </lineage>
</organism>
<dbReference type="GO" id="GO:0006082">
    <property type="term" value="P:organic acid metabolic process"/>
    <property type="evidence" value="ECO:0007669"/>
    <property type="project" value="TreeGrafter"/>
</dbReference>
<dbReference type="GO" id="GO:0005506">
    <property type="term" value="F:iron ion binding"/>
    <property type="evidence" value="ECO:0007669"/>
    <property type="project" value="InterPro"/>
</dbReference>